<comment type="subcellular location">
    <subcellularLocation>
        <location evidence="1">Cytoplasm</location>
    </subcellularLocation>
</comment>
<dbReference type="GO" id="GO:0003924">
    <property type="term" value="F:GTPase activity"/>
    <property type="evidence" value="ECO:0007669"/>
    <property type="project" value="InterPro"/>
</dbReference>
<comment type="caution">
    <text evidence="10">The sequence shown here is derived from an EMBL/GenBank/DDBJ whole genome shotgun (WGS) entry which is preliminary data.</text>
</comment>
<dbReference type="InterPro" id="IPR027417">
    <property type="entry name" value="P-loop_NTPase"/>
</dbReference>
<dbReference type="GO" id="GO:0005737">
    <property type="term" value="C:cytoplasm"/>
    <property type="evidence" value="ECO:0007669"/>
    <property type="project" value="UniProtKB-SubCell"/>
</dbReference>
<dbReference type="Gene3D" id="2.40.30.10">
    <property type="entry name" value="Translation factors"/>
    <property type="match status" value="1"/>
</dbReference>
<dbReference type="NCBIfam" id="TIGR00475">
    <property type="entry name" value="selB"/>
    <property type="match status" value="1"/>
</dbReference>
<reference evidence="10 11" key="1">
    <citation type="submission" date="2018-03" db="EMBL/GenBank/DDBJ databases">
        <title>Whole genome sequencing of Histamine producing bacteria.</title>
        <authorList>
            <person name="Butler K."/>
        </authorList>
    </citation>
    <scope>NUCLEOTIDE SEQUENCE [LARGE SCALE GENOMIC DNA]</scope>
    <source>
        <strain evidence="10 11">Res.4.1</strain>
    </source>
</reference>
<evidence type="ECO:0000256" key="2">
    <source>
        <dbReference type="ARBA" id="ARBA00015953"/>
    </source>
</evidence>
<dbReference type="Proteomes" id="UP000240530">
    <property type="component" value="Unassembled WGS sequence"/>
</dbReference>
<proteinExistence type="predicted"/>
<dbReference type="PANTHER" id="PTHR43721:SF11">
    <property type="entry name" value="SELENOCYSTEINE-SPECIFIC ELONGATION FACTOR"/>
    <property type="match status" value="1"/>
</dbReference>
<protein>
    <recommendedName>
        <fullName evidence="2">Selenocysteine-specific elongation factor</fullName>
    </recommendedName>
    <alternativeName>
        <fullName evidence="8">SelB translation factor</fullName>
    </alternativeName>
</protein>
<evidence type="ECO:0000256" key="3">
    <source>
        <dbReference type="ARBA" id="ARBA00022490"/>
    </source>
</evidence>
<dbReference type="Pfam" id="PF00009">
    <property type="entry name" value="GTP_EFTU"/>
    <property type="match status" value="1"/>
</dbReference>
<dbReference type="GO" id="GO:0001514">
    <property type="term" value="P:selenocysteine incorporation"/>
    <property type="evidence" value="ECO:0007669"/>
    <property type="project" value="InterPro"/>
</dbReference>
<dbReference type="InterPro" id="IPR050055">
    <property type="entry name" value="EF-Tu_GTPase"/>
</dbReference>
<evidence type="ECO:0000256" key="1">
    <source>
        <dbReference type="ARBA" id="ARBA00004496"/>
    </source>
</evidence>
<dbReference type="Gene3D" id="3.40.50.300">
    <property type="entry name" value="P-loop containing nucleotide triphosphate hydrolases"/>
    <property type="match status" value="1"/>
</dbReference>
<evidence type="ECO:0000259" key="9">
    <source>
        <dbReference type="PROSITE" id="PS51722"/>
    </source>
</evidence>
<dbReference type="Gene3D" id="1.10.10.10">
    <property type="entry name" value="Winged helix-like DNA-binding domain superfamily/Winged helix DNA-binding domain"/>
    <property type="match status" value="1"/>
</dbReference>
<dbReference type="AlphaFoldDB" id="A0A2T3KSA3"/>
<dbReference type="SUPFAM" id="SSF50447">
    <property type="entry name" value="Translation proteins"/>
    <property type="match status" value="1"/>
</dbReference>
<evidence type="ECO:0000256" key="5">
    <source>
        <dbReference type="ARBA" id="ARBA00022917"/>
    </source>
</evidence>
<dbReference type="InterPro" id="IPR004161">
    <property type="entry name" value="EFTu-like_2"/>
</dbReference>
<accession>A0A2T3KSA3</accession>
<evidence type="ECO:0000313" key="11">
    <source>
        <dbReference type="Proteomes" id="UP000240530"/>
    </source>
</evidence>
<dbReference type="Pfam" id="PF03144">
    <property type="entry name" value="GTP_EFTU_D2"/>
    <property type="match status" value="1"/>
</dbReference>
<evidence type="ECO:0000256" key="6">
    <source>
        <dbReference type="ARBA" id="ARBA00023134"/>
    </source>
</evidence>
<name>A0A2T3KSA3_PHOLD</name>
<dbReference type="Pfam" id="PF09107">
    <property type="entry name" value="WHD_3rd_SelB"/>
    <property type="match status" value="1"/>
</dbReference>
<evidence type="ECO:0000313" key="10">
    <source>
        <dbReference type="EMBL" id="PSV09280.1"/>
    </source>
</evidence>
<evidence type="ECO:0000256" key="4">
    <source>
        <dbReference type="ARBA" id="ARBA00022741"/>
    </source>
</evidence>
<dbReference type="SUPFAM" id="SSF52540">
    <property type="entry name" value="P-loop containing nucleoside triphosphate hydrolases"/>
    <property type="match status" value="1"/>
</dbReference>
<keyword evidence="3" id="KW-0963">Cytoplasm</keyword>
<keyword evidence="6" id="KW-0342">GTP-binding</keyword>
<dbReference type="GO" id="GO:0003746">
    <property type="term" value="F:translation elongation factor activity"/>
    <property type="evidence" value="ECO:0007669"/>
    <property type="project" value="UniProtKB-KW"/>
</dbReference>
<dbReference type="SUPFAM" id="SSF46785">
    <property type="entry name" value="Winged helix' DNA-binding domain"/>
    <property type="match status" value="1"/>
</dbReference>
<dbReference type="RefSeq" id="WP_107185664.1">
    <property type="nucleotide sequence ID" value="NZ_JAWQGC010000001.1"/>
</dbReference>
<dbReference type="InterPro" id="IPR000795">
    <property type="entry name" value="T_Tr_GTP-bd_dom"/>
</dbReference>
<organism evidence="10 11">
    <name type="scientific">Photobacterium leiognathi subsp. mandapamensis</name>
    <name type="common">Photobacterium mandapamensis</name>
    <dbReference type="NCBI Taxonomy" id="48408"/>
    <lineage>
        <taxon>Bacteria</taxon>
        <taxon>Pseudomonadati</taxon>
        <taxon>Pseudomonadota</taxon>
        <taxon>Gammaproteobacteria</taxon>
        <taxon>Vibrionales</taxon>
        <taxon>Vibrionaceae</taxon>
        <taxon>Photobacterium</taxon>
    </lineage>
</organism>
<feature type="domain" description="Tr-type G" evidence="9">
    <location>
        <begin position="10"/>
        <end position="180"/>
    </location>
</feature>
<dbReference type="GO" id="GO:0003723">
    <property type="term" value="F:RNA binding"/>
    <property type="evidence" value="ECO:0007669"/>
    <property type="project" value="InterPro"/>
</dbReference>
<keyword evidence="10" id="KW-0251">Elongation factor</keyword>
<dbReference type="InterPro" id="IPR036390">
    <property type="entry name" value="WH_DNA-bd_sf"/>
</dbReference>
<comment type="function">
    <text evidence="7">Translation factor necessary for the incorporation of selenocysteine into proteins. It probably replaces EF-Tu for the insertion of selenocysteine directed by the UGA codon. SelB binds GTP and GDP.</text>
</comment>
<keyword evidence="4" id="KW-0547">Nucleotide-binding</keyword>
<sequence>MALQPQHLEKYQAVIGLAGHVDHGKTALIEALTGIVTARPHEQALGMTQDLGFAHFKDDDGNTIGVVDVPGHERYLRNMVAGVWHLNVLLLVIAADEGWMPMTTSHLHVAHAMGIEDIVVCINKRDKATPEQLAEIEEQALDNVLEMTGLLPEIVSVSALKNDNIQALRLLLIETVKTNICRKQALVNNQGNTEVKPAEPLMYIDRAFVVNGIGTVLTGTLAQGALSIGDKVRCYPANILGTVRSLQAYHQQHQSVSATCRVAVNVKGISRKDVGRGHVLTSTHMTASMREMCIVRLNKTADNLKQRKQRHVEVAMGTWHGAARLSYIPNTKLARLVFDKPLPLIFGQRLAMIQKGGCGLQHGAEIVWFEPVMGYQKRRLYQALDNLPEYLKPESQREMLLALQGYFETTEADFTPAVEQTYIAPYCFDNQWSVETYQQIDALLAAGISMASAEIATRLRVNEAVIDTLMQQLKQQEKVHISYGKWCLGQGDNEDDLPAIAQEILQQIRSFGKAGLELNKVTVAGGKKWLRQLSHQKYITALDDTIYFDMGLYLDLVKAVIADHQPHDRISMGDIKDRTELSRKYSIPLANRMEKDGWVRRDGDERIILKAWSA</sequence>
<evidence type="ECO:0000256" key="7">
    <source>
        <dbReference type="ARBA" id="ARBA00025526"/>
    </source>
</evidence>
<dbReference type="PROSITE" id="PS51722">
    <property type="entry name" value="G_TR_2"/>
    <property type="match status" value="1"/>
</dbReference>
<gene>
    <name evidence="10" type="primary">selB</name>
    <name evidence="10" type="ORF">C0W93_15750</name>
</gene>
<dbReference type="InterPro" id="IPR005225">
    <property type="entry name" value="Small_GTP-bd"/>
</dbReference>
<dbReference type="InterPro" id="IPR009000">
    <property type="entry name" value="Transl_B-barrel_sf"/>
</dbReference>
<dbReference type="InterPro" id="IPR004535">
    <property type="entry name" value="Transl_elong_SelB"/>
</dbReference>
<dbReference type="InterPro" id="IPR015191">
    <property type="entry name" value="SelB_WHD4"/>
</dbReference>
<dbReference type="InterPro" id="IPR036388">
    <property type="entry name" value="WH-like_DNA-bd_sf"/>
</dbReference>
<evidence type="ECO:0000256" key="8">
    <source>
        <dbReference type="ARBA" id="ARBA00031615"/>
    </source>
</evidence>
<dbReference type="NCBIfam" id="TIGR00231">
    <property type="entry name" value="small_GTP"/>
    <property type="match status" value="1"/>
</dbReference>
<dbReference type="EMBL" id="PYNS01000020">
    <property type="protein sequence ID" value="PSV09280.1"/>
    <property type="molecule type" value="Genomic_DNA"/>
</dbReference>
<keyword evidence="5" id="KW-0648">Protein biosynthesis</keyword>
<dbReference type="GO" id="GO:0005525">
    <property type="term" value="F:GTP binding"/>
    <property type="evidence" value="ECO:0007669"/>
    <property type="project" value="UniProtKB-KW"/>
</dbReference>
<dbReference type="PANTHER" id="PTHR43721">
    <property type="entry name" value="ELONGATION FACTOR TU-RELATED"/>
    <property type="match status" value="1"/>
</dbReference>